<accession>A0ABP3B4D0</accession>
<dbReference type="Pfam" id="PF08002">
    <property type="entry name" value="DUF1697"/>
    <property type="match status" value="1"/>
</dbReference>
<protein>
    <recommendedName>
        <fullName evidence="3">DUF1697 domain-containing protein</fullName>
    </recommendedName>
</protein>
<dbReference type="Proteomes" id="UP000019275">
    <property type="component" value="Unassembled WGS sequence"/>
</dbReference>
<dbReference type="RefSeq" id="WP_034647165.1">
    <property type="nucleotide sequence ID" value="NZ_ARZX01000035.1"/>
</dbReference>
<dbReference type="PANTHER" id="PTHR36439">
    <property type="entry name" value="BLL4334 PROTEIN"/>
    <property type="match status" value="1"/>
</dbReference>
<name>A0ABP3B4D0_9FLAO</name>
<dbReference type="SUPFAM" id="SSF160379">
    <property type="entry name" value="SP0830-like"/>
    <property type="match status" value="1"/>
</dbReference>
<dbReference type="Gene3D" id="3.30.70.1280">
    <property type="entry name" value="SP0830-like domains"/>
    <property type="match status" value="1"/>
</dbReference>
<dbReference type="InterPro" id="IPR012545">
    <property type="entry name" value="DUF1697"/>
</dbReference>
<evidence type="ECO:0000313" key="2">
    <source>
        <dbReference type="Proteomes" id="UP000019275"/>
    </source>
</evidence>
<keyword evidence="2" id="KW-1185">Reference proteome</keyword>
<sequence>MITYTALLRGINVSGKNKIVMADLKQMLLQLGFSNITTYIQSGNIVFSSEEVDATVLSEKIHKQILNTFKLDVPVLVLASSTLQTIFNNHPYAEEDEKQIYFVLLKSTPSAALVAELNKGTYATEKFVVTNNCVYLLCLNGFGKAKCNNNFFERKLGVQATTRNYKTMAKLVEISKNTEA</sequence>
<organism evidence="1 2">
    <name type="scientific">Cellulophaga geojensis KL-A</name>
    <dbReference type="NCBI Taxonomy" id="1328323"/>
    <lineage>
        <taxon>Bacteria</taxon>
        <taxon>Pseudomonadati</taxon>
        <taxon>Bacteroidota</taxon>
        <taxon>Flavobacteriia</taxon>
        <taxon>Flavobacteriales</taxon>
        <taxon>Flavobacteriaceae</taxon>
        <taxon>Cellulophaga</taxon>
    </lineage>
</organism>
<dbReference type="EMBL" id="ARZX01000035">
    <property type="protein sequence ID" value="EWH10469.1"/>
    <property type="molecule type" value="Genomic_DNA"/>
</dbReference>
<dbReference type="PIRSF" id="PIRSF008502">
    <property type="entry name" value="UCP008502"/>
    <property type="match status" value="1"/>
</dbReference>
<proteinExistence type="predicted"/>
<evidence type="ECO:0000313" key="1">
    <source>
        <dbReference type="EMBL" id="EWH10469.1"/>
    </source>
</evidence>
<dbReference type="PANTHER" id="PTHR36439:SF1">
    <property type="entry name" value="DUF1697 DOMAIN-CONTAINING PROTEIN"/>
    <property type="match status" value="1"/>
</dbReference>
<comment type="caution">
    <text evidence="1">The sequence shown here is derived from an EMBL/GenBank/DDBJ whole genome shotgun (WGS) entry which is preliminary data.</text>
</comment>
<gene>
    <name evidence="1" type="ORF">KLA_16677</name>
</gene>
<evidence type="ECO:0008006" key="3">
    <source>
        <dbReference type="Google" id="ProtNLM"/>
    </source>
</evidence>
<reference evidence="1 2" key="1">
    <citation type="journal article" date="2014" name="Genome Announc.">
        <title>Draft Genome Sequence of the Carrageenan-Degrading Bacterium Cellulophaga sp. Strain KL-A, Isolated from Decaying Marine Algae.</title>
        <authorList>
            <person name="Shan D."/>
            <person name="Ying J."/>
            <person name="Li X."/>
            <person name="Gao Z."/>
            <person name="Wei G."/>
            <person name="Shao Z."/>
        </authorList>
    </citation>
    <scope>NUCLEOTIDE SEQUENCE [LARGE SCALE GENOMIC DNA]</scope>
    <source>
        <strain evidence="1 2">KL-A</strain>
    </source>
</reference>